<dbReference type="SUPFAM" id="SSF48371">
    <property type="entry name" value="ARM repeat"/>
    <property type="match status" value="1"/>
</dbReference>
<dbReference type="InterPro" id="IPR011989">
    <property type="entry name" value="ARM-like"/>
</dbReference>
<protein>
    <recommendedName>
        <fullName evidence="3">U-box domain-containing protein</fullName>
    </recommendedName>
</protein>
<feature type="compositionally biased region" description="Basic and acidic residues" evidence="2">
    <location>
        <begin position="27"/>
        <end position="36"/>
    </location>
</feature>
<feature type="domain" description="U-box" evidence="3">
    <location>
        <begin position="65"/>
        <end position="357"/>
    </location>
</feature>
<sequence>MLLPSRPAVMSFKSSPARCSPSHRSGRGREGRREPEGTGMASSEIQIPSEDSSDLSGGGRVAVLVQGIMERIRSEDEDDRIQAAREIRRLTKTSAKHRRCLSESIEPLVSMLRYGSPESGEAAMLGLLNLAVRDERNKIKIVDAGALEPLIYFLESTNSCLQEYATASVLTLSATSVNKPKISASGAIPLLVEILKDGNQQARIDAMMALYNLSTIPNNLNTLISLQPIPAVIKLLRSCKKSSRTHEKCCALLELLMGFEEGRAALTFEEGGVLTVVEVLEGGAPSSREHAVGALLTMCESDYSRYRDIILKEGAIPGLLELTIQGTPTSQAKAHQLLDLLRNTSQRRSGIQADAFQNIVSDIVSRIDGDDRAGKAKKMLAEMVQISMEQSLRHLQQRAVLCTPKELPVGCRPSGVHSK</sequence>
<organism evidence="4 5">
    <name type="scientific">Musa balbisiana</name>
    <name type="common">Banana</name>
    <dbReference type="NCBI Taxonomy" id="52838"/>
    <lineage>
        <taxon>Eukaryota</taxon>
        <taxon>Viridiplantae</taxon>
        <taxon>Streptophyta</taxon>
        <taxon>Embryophyta</taxon>
        <taxon>Tracheophyta</taxon>
        <taxon>Spermatophyta</taxon>
        <taxon>Magnoliopsida</taxon>
        <taxon>Liliopsida</taxon>
        <taxon>Zingiberales</taxon>
        <taxon>Musaceae</taxon>
        <taxon>Musa</taxon>
    </lineage>
</organism>
<dbReference type="InterPro" id="IPR058678">
    <property type="entry name" value="ARM_PUB"/>
</dbReference>
<name>A0A4S8KG20_MUSBA</name>
<dbReference type="Proteomes" id="UP000317650">
    <property type="component" value="Chromosome 4"/>
</dbReference>
<dbReference type="PANTHER" id="PTHR23315:SF65">
    <property type="entry name" value="ARM REPEAT SUPERFAMILY PROTEIN"/>
    <property type="match status" value="1"/>
</dbReference>
<evidence type="ECO:0000256" key="1">
    <source>
        <dbReference type="ARBA" id="ARBA00022786"/>
    </source>
</evidence>
<reference evidence="4 5" key="1">
    <citation type="journal article" date="2019" name="Nat. Plants">
        <title>Genome sequencing of Musa balbisiana reveals subgenome evolution and function divergence in polyploid bananas.</title>
        <authorList>
            <person name="Yao X."/>
        </authorList>
    </citation>
    <scope>NUCLEOTIDE SEQUENCE [LARGE SCALE GENOMIC DNA]</scope>
    <source>
        <strain evidence="5">cv. DH-PKW</strain>
        <tissue evidence="4">Leaves</tissue>
    </source>
</reference>
<dbReference type="PANTHER" id="PTHR23315">
    <property type="entry name" value="U BOX DOMAIN-CONTAINING"/>
    <property type="match status" value="1"/>
</dbReference>
<feature type="compositionally biased region" description="Polar residues" evidence="2">
    <location>
        <begin position="40"/>
        <end position="50"/>
    </location>
</feature>
<dbReference type="EMBL" id="PYDT01000001">
    <property type="protein sequence ID" value="THU74274.1"/>
    <property type="molecule type" value="Genomic_DNA"/>
</dbReference>
<feature type="region of interest" description="Disordered" evidence="2">
    <location>
        <begin position="1"/>
        <end position="57"/>
    </location>
</feature>
<dbReference type="Gene3D" id="1.25.10.10">
    <property type="entry name" value="Leucine-rich Repeat Variant"/>
    <property type="match status" value="2"/>
</dbReference>
<dbReference type="InterPro" id="IPR000225">
    <property type="entry name" value="Armadillo"/>
</dbReference>
<gene>
    <name evidence="4" type="ORF">C4D60_Mb04t31650</name>
</gene>
<dbReference type="AlphaFoldDB" id="A0A4S8KG20"/>
<keyword evidence="1" id="KW-0833">Ubl conjugation pathway</keyword>
<dbReference type="SMART" id="SM00185">
    <property type="entry name" value="ARM"/>
    <property type="match status" value="4"/>
</dbReference>
<proteinExistence type="predicted"/>
<evidence type="ECO:0000313" key="5">
    <source>
        <dbReference type="Proteomes" id="UP000317650"/>
    </source>
</evidence>
<dbReference type="Pfam" id="PF25598">
    <property type="entry name" value="ARM_PUB"/>
    <property type="match status" value="1"/>
</dbReference>
<evidence type="ECO:0000313" key="4">
    <source>
        <dbReference type="EMBL" id="THU74274.1"/>
    </source>
</evidence>
<comment type="caution">
    <text evidence="4">The sequence shown here is derived from an EMBL/GenBank/DDBJ whole genome shotgun (WGS) entry which is preliminary data.</text>
</comment>
<keyword evidence="5" id="KW-1185">Reference proteome</keyword>
<dbReference type="FunFam" id="1.25.10.10:FF:000300">
    <property type="entry name" value="U-box domain-containing protein 4"/>
    <property type="match status" value="1"/>
</dbReference>
<accession>A0A4S8KG20</accession>
<evidence type="ECO:0000256" key="2">
    <source>
        <dbReference type="SAM" id="MobiDB-lite"/>
    </source>
</evidence>
<dbReference type="InterPro" id="IPR016024">
    <property type="entry name" value="ARM-type_fold"/>
</dbReference>
<evidence type="ECO:0000259" key="3">
    <source>
        <dbReference type="Pfam" id="PF25598"/>
    </source>
</evidence>